<evidence type="ECO:0000313" key="1">
    <source>
        <dbReference type="EMBL" id="JAH57275.1"/>
    </source>
</evidence>
<sequence length="58" mass="6611">MLQILENRKYEILSNPEVSADIQSLQDIYKNVSAINDQQALKEFSFIDGDVNHSISDI</sequence>
<name>A0A0E9TWJ6_ANGAN</name>
<protein>
    <submittedName>
        <fullName evidence="1">Uncharacterized protein</fullName>
    </submittedName>
</protein>
<dbReference type="AlphaFoldDB" id="A0A0E9TWJ6"/>
<organism evidence="1">
    <name type="scientific">Anguilla anguilla</name>
    <name type="common">European freshwater eel</name>
    <name type="synonym">Muraena anguilla</name>
    <dbReference type="NCBI Taxonomy" id="7936"/>
    <lineage>
        <taxon>Eukaryota</taxon>
        <taxon>Metazoa</taxon>
        <taxon>Chordata</taxon>
        <taxon>Craniata</taxon>
        <taxon>Vertebrata</taxon>
        <taxon>Euteleostomi</taxon>
        <taxon>Actinopterygii</taxon>
        <taxon>Neopterygii</taxon>
        <taxon>Teleostei</taxon>
        <taxon>Anguilliformes</taxon>
        <taxon>Anguillidae</taxon>
        <taxon>Anguilla</taxon>
    </lineage>
</organism>
<reference evidence="1" key="2">
    <citation type="journal article" date="2015" name="Fish Shellfish Immunol.">
        <title>Early steps in the European eel (Anguilla anguilla)-Vibrio vulnificus interaction in the gills: Role of the RtxA13 toxin.</title>
        <authorList>
            <person name="Callol A."/>
            <person name="Pajuelo D."/>
            <person name="Ebbesson L."/>
            <person name="Teles M."/>
            <person name="MacKenzie S."/>
            <person name="Amaro C."/>
        </authorList>
    </citation>
    <scope>NUCLEOTIDE SEQUENCE</scope>
</reference>
<proteinExistence type="predicted"/>
<accession>A0A0E9TWJ6</accession>
<reference evidence="1" key="1">
    <citation type="submission" date="2014-11" db="EMBL/GenBank/DDBJ databases">
        <authorList>
            <person name="Amaro Gonzalez C."/>
        </authorList>
    </citation>
    <scope>NUCLEOTIDE SEQUENCE</scope>
</reference>
<dbReference type="EMBL" id="GBXM01051302">
    <property type="protein sequence ID" value="JAH57275.1"/>
    <property type="molecule type" value="Transcribed_RNA"/>
</dbReference>